<evidence type="ECO:0000313" key="3">
    <source>
        <dbReference type="Proteomes" id="UP000271974"/>
    </source>
</evidence>
<keyword evidence="3" id="KW-1185">Reference proteome</keyword>
<feature type="domain" description="Fibronectin type-III" evidence="1">
    <location>
        <begin position="108"/>
        <end position="141"/>
    </location>
</feature>
<dbReference type="Gene3D" id="2.60.40.10">
    <property type="entry name" value="Immunoglobulins"/>
    <property type="match status" value="1"/>
</dbReference>
<gene>
    <name evidence="2" type="ORF">EGW08_015629</name>
</gene>
<dbReference type="AlphaFoldDB" id="A0A3S1BWF5"/>
<organism evidence="2 3">
    <name type="scientific">Elysia chlorotica</name>
    <name type="common">Eastern emerald elysia</name>
    <name type="synonym">Sea slug</name>
    <dbReference type="NCBI Taxonomy" id="188477"/>
    <lineage>
        <taxon>Eukaryota</taxon>
        <taxon>Metazoa</taxon>
        <taxon>Spiralia</taxon>
        <taxon>Lophotrochozoa</taxon>
        <taxon>Mollusca</taxon>
        <taxon>Gastropoda</taxon>
        <taxon>Heterobranchia</taxon>
        <taxon>Euthyneura</taxon>
        <taxon>Panpulmonata</taxon>
        <taxon>Sacoglossa</taxon>
        <taxon>Placobranchoidea</taxon>
        <taxon>Plakobranchidae</taxon>
        <taxon>Elysia</taxon>
    </lineage>
</organism>
<dbReference type="InterPro" id="IPR013783">
    <property type="entry name" value="Ig-like_fold"/>
</dbReference>
<dbReference type="SUPFAM" id="SSF49265">
    <property type="entry name" value="Fibronectin type III"/>
    <property type="match status" value="1"/>
</dbReference>
<dbReference type="EMBL" id="RQTK01000649">
    <property type="protein sequence ID" value="RUS76620.1"/>
    <property type="molecule type" value="Genomic_DNA"/>
</dbReference>
<evidence type="ECO:0000313" key="2">
    <source>
        <dbReference type="EMBL" id="RUS76620.1"/>
    </source>
</evidence>
<dbReference type="InterPro" id="IPR003961">
    <property type="entry name" value="FN3_dom"/>
</dbReference>
<dbReference type="Proteomes" id="UP000271974">
    <property type="component" value="Unassembled WGS sequence"/>
</dbReference>
<dbReference type="InterPro" id="IPR036116">
    <property type="entry name" value="FN3_sf"/>
</dbReference>
<proteinExistence type="predicted"/>
<reference evidence="2 3" key="1">
    <citation type="submission" date="2019-01" db="EMBL/GenBank/DDBJ databases">
        <title>A draft genome assembly of the solar-powered sea slug Elysia chlorotica.</title>
        <authorList>
            <person name="Cai H."/>
            <person name="Li Q."/>
            <person name="Fang X."/>
            <person name="Li J."/>
            <person name="Curtis N.E."/>
            <person name="Altenburger A."/>
            <person name="Shibata T."/>
            <person name="Feng M."/>
            <person name="Maeda T."/>
            <person name="Schwartz J.A."/>
            <person name="Shigenobu S."/>
            <person name="Lundholm N."/>
            <person name="Nishiyama T."/>
            <person name="Yang H."/>
            <person name="Hasebe M."/>
            <person name="Li S."/>
            <person name="Pierce S.K."/>
            <person name="Wang J."/>
        </authorList>
    </citation>
    <scope>NUCLEOTIDE SEQUENCE [LARGE SCALE GENOMIC DNA]</scope>
    <source>
        <strain evidence="2">EC2010</strain>
        <tissue evidence="2">Whole organism of an adult</tissue>
    </source>
</reference>
<name>A0A3S1BWF5_ELYCH</name>
<feature type="non-terminal residue" evidence="2">
    <location>
        <position position="141"/>
    </location>
</feature>
<sequence>MFSYLRLDLKSLPGHVLVSWDVENQYVRNPTVMYALLTEYFLDGDCQSTNNPDKRVIPLENQVRSYELDNARLWSSLAVTIVGKDTTSQKEDHLTKTIITHETSPTMAVQNLRATSIQSESAQLAWDPPPCEGRGGVLKFY</sequence>
<accession>A0A3S1BWF5</accession>
<evidence type="ECO:0000259" key="1">
    <source>
        <dbReference type="PROSITE" id="PS50853"/>
    </source>
</evidence>
<comment type="caution">
    <text evidence="2">The sequence shown here is derived from an EMBL/GenBank/DDBJ whole genome shotgun (WGS) entry which is preliminary data.</text>
</comment>
<protein>
    <recommendedName>
        <fullName evidence="1">Fibronectin type-III domain-containing protein</fullName>
    </recommendedName>
</protein>
<dbReference type="PROSITE" id="PS50853">
    <property type="entry name" value="FN3"/>
    <property type="match status" value="1"/>
</dbReference>
<dbReference type="OrthoDB" id="6150402at2759"/>